<keyword evidence="1" id="KW-0175">Coiled coil</keyword>
<dbReference type="EMBL" id="UOFH01000376">
    <property type="protein sequence ID" value="VAW67224.1"/>
    <property type="molecule type" value="Genomic_DNA"/>
</dbReference>
<dbReference type="Pfam" id="PF02036">
    <property type="entry name" value="SCP2"/>
    <property type="match status" value="1"/>
</dbReference>
<protein>
    <recommendedName>
        <fullName evidence="2">SCP2 domain-containing protein</fullName>
    </recommendedName>
</protein>
<dbReference type="PANTHER" id="PTHR38693">
    <property type="entry name" value="UBIQUINONE BIOSYNTHESIS PROTEIN UBIJ"/>
    <property type="match status" value="1"/>
</dbReference>
<dbReference type="PANTHER" id="PTHR38693:SF1">
    <property type="entry name" value="UBIQUINONE BIOSYNTHESIS ACCESSORY FACTOR UBIJ"/>
    <property type="match status" value="1"/>
</dbReference>
<accession>A0A3B0YEL8</accession>
<proteinExistence type="inferred from homology"/>
<evidence type="ECO:0000259" key="2">
    <source>
        <dbReference type="Pfam" id="PF02036"/>
    </source>
</evidence>
<evidence type="ECO:0000313" key="3">
    <source>
        <dbReference type="EMBL" id="VAW67224.1"/>
    </source>
</evidence>
<organism evidence="3">
    <name type="scientific">hydrothermal vent metagenome</name>
    <dbReference type="NCBI Taxonomy" id="652676"/>
    <lineage>
        <taxon>unclassified sequences</taxon>
        <taxon>metagenomes</taxon>
        <taxon>ecological metagenomes</taxon>
    </lineage>
</organism>
<reference evidence="3" key="1">
    <citation type="submission" date="2018-06" db="EMBL/GenBank/DDBJ databases">
        <authorList>
            <person name="Zhirakovskaya E."/>
        </authorList>
    </citation>
    <scope>NUCLEOTIDE SEQUENCE</scope>
</reference>
<dbReference type="InterPro" id="IPR038989">
    <property type="entry name" value="UbiJ"/>
</dbReference>
<feature type="domain" description="SCP2" evidence="2">
    <location>
        <begin position="15"/>
        <end position="112"/>
    </location>
</feature>
<dbReference type="InterPro" id="IPR036527">
    <property type="entry name" value="SCP2_sterol-bd_dom_sf"/>
</dbReference>
<dbReference type="AlphaFoldDB" id="A0A3B0YEL8"/>
<feature type="coiled-coil region" evidence="1">
    <location>
        <begin position="174"/>
        <end position="201"/>
    </location>
</feature>
<evidence type="ECO:0000256" key="1">
    <source>
        <dbReference type="SAM" id="Coils"/>
    </source>
</evidence>
<dbReference type="HAMAP" id="MF_02215">
    <property type="entry name" value="UbiJ"/>
    <property type="match status" value="1"/>
</dbReference>
<dbReference type="GO" id="GO:0006744">
    <property type="term" value="P:ubiquinone biosynthetic process"/>
    <property type="evidence" value="ECO:0007669"/>
    <property type="project" value="InterPro"/>
</dbReference>
<dbReference type="InterPro" id="IPR003033">
    <property type="entry name" value="SCP2_sterol-bd_dom"/>
</dbReference>
<gene>
    <name evidence="3" type="ORF">MNBD_GAMMA08-3120</name>
</gene>
<name>A0A3B0YEL8_9ZZZZ</name>
<dbReference type="SUPFAM" id="SSF55718">
    <property type="entry name" value="SCP-like"/>
    <property type="match status" value="1"/>
</dbReference>
<sequence>MDLNQVISASLESALNQYVSLDSQAMPRFAALEGKIIAIEITGLNKTLSLFPSADGFLVFTDFDGEADATIIGTPIALTKMGLAKDPKDLLFNGEIKILGDTNIANQFNRLLSQLDIDWEEIIAQNIGDIAAHKMGNLFRDANQWFQRSLNSVNLDVGEYIQEETQLSPSNAELRKFINQVDELREATDRLAAKIQIIKNKRL</sequence>